<keyword evidence="2" id="KW-0547">Nucleotide-binding</keyword>
<protein>
    <submittedName>
        <fullName evidence="7">Pyrrolysyl-tRNA synthetase</fullName>
    </submittedName>
</protein>
<evidence type="ECO:0000256" key="5">
    <source>
        <dbReference type="ARBA" id="ARBA00023146"/>
    </source>
</evidence>
<keyword evidence="8" id="KW-1185">Reference proteome</keyword>
<dbReference type="NCBIfam" id="TIGR02367">
    <property type="entry name" value="PylS_Cterm"/>
    <property type="match status" value="1"/>
</dbReference>
<keyword evidence="1" id="KW-0436">Ligase</keyword>
<dbReference type="GO" id="GO:0005524">
    <property type="term" value="F:ATP binding"/>
    <property type="evidence" value="ECO:0007669"/>
    <property type="project" value="UniProtKB-KW"/>
</dbReference>
<keyword evidence="4" id="KW-0648">Protein biosynthesis</keyword>
<evidence type="ECO:0000256" key="3">
    <source>
        <dbReference type="ARBA" id="ARBA00022840"/>
    </source>
</evidence>
<dbReference type="EMBL" id="QNRX01000018">
    <property type="protein sequence ID" value="RBP59666.1"/>
    <property type="molecule type" value="Genomic_DNA"/>
</dbReference>
<dbReference type="GO" id="GO:0140096">
    <property type="term" value="F:catalytic activity, acting on a protein"/>
    <property type="evidence" value="ECO:0007669"/>
    <property type="project" value="UniProtKB-ARBA"/>
</dbReference>
<dbReference type="InterPro" id="IPR045864">
    <property type="entry name" value="aa-tRNA-synth_II/BPL/LPL"/>
</dbReference>
<dbReference type="SUPFAM" id="SSF55681">
    <property type="entry name" value="Class II aaRS and biotin synthetases"/>
    <property type="match status" value="1"/>
</dbReference>
<evidence type="ECO:0000256" key="1">
    <source>
        <dbReference type="ARBA" id="ARBA00022598"/>
    </source>
</evidence>
<accession>A0A366I1Z6</accession>
<gene>
    <name evidence="7" type="ORF">DES36_11816</name>
</gene>
<dbReference type="RefSeq" id="WP_113921451.1">
    <property type="nucleotide sequence ID" value="NZ_QNRX01000018.1"/>
</dbReference>
<dbReference type="GO" id="GO:0016740">
    <property type="term" value="F:transferase activity"/>
    <property type="evidence" value="ECO:0007669"/>
    <property type="project" value="UniProtKB-ARBA"/>
</dbReference>
<dbReference type="AlphaFoldDB" id="A0A366I1Z6"/>
<proteinExistence type="predicted"/>
<dbReference type="Pfam" id="PF01409">
    <property type="entry name" value="tRNA-synt_2d"/>
    <property type="match status" value="1"/>
</dbReference>
<dbReference type="Proteomes" id="UP000253490">
    <property type="component" value="Unassembled WGS sequence"/>
</dbReference>
<keyword evidence="5 7" id="KW-0030">Aminoacyl-tRNA synthetase</keyword>
<evidence type="ECO:0000313" key="7">
    <source>
        <dbReference type="EMBL" id="RBP59666.1"/>
    </source>
</evidence>
<name>A0A366I1Z6_9FIRM</name>
<dbReference type="GO" id="GO:0004812">
    <property type="term" value="F:aminoacyl-tRNA ligase activity"/>
    <property type="evidence" value="ECO:0007669"/>
    <property type="project" value="UniProtKB-KW"/>
</dbReference>
<dbReference type="OrthoDB" id="5417309at2"/>
<evidence type="ECO:0000256" key="2">
    <source>
        <dbReference type="ARBA" id="ARBA00022741"/>
    </source>
</evidence>
<evidence type="ECO:0000256" key="4">
    <source>
        <dbReference type="ARBA" id="ARBA00022917"/>
    </source>
</evidence>
<dbReference type="InterPro" id="IPR023877">
    <property type="entry name" value="Pyrrolysyl-tRNA_ligase_C"/>
</dbReference>
<dbReference type="GO" id="GO:0000049">
    <property type="term" value="F:tRNA binding"/>
    <property type="evidence" value="ECO:0007669"/>
    <property type="project" value="InterPro"/>
</dbReference>
<dbReference type="GO" id="GO:0043039">
    <property type="term" value="P:tRNA aminoacylation"/>
    <property type="evidence" value="ECO:0007669"/>
    <property type="project" value="InterPro"/>
</dbReference>
<comment type="caution">
    <text evidence="7">The sequence shown here is derived from an EMBL/GenBank/DDBJ whole genome shotgun (WGS) entry which is preliminary data.</text>
</comment>
<dbReference type="Gene3D" id="1.10.287.540">
    <property type="entry name" value="Helix hairpin bin"/>
    <property type="match status" value="1"/>
</dbReference>
<dbReference type="GO" id="GO:0006412">
    <property type="term" value="P:translation"/>
    <property type="evidence" value="ECO:0007669"/>
    <property type="project" value="UniProtKB-KW"/>
</dbReference>
<feature type="domain" description="Aminoacyl-transfer RNA synthetases class-II family profile" evidence="6">
    <location>
        <begin position="72"/>
        <end position="260"/>
    </location>
</feature>
<sequence length="276" mass="31660">MKMTQSQLQRLGELGCSVDSLADYPSAKDRDEAFRTLEKAQLKVNRKKLETYRATVKQPKLLELQETIAACLRDKGFIQVATPTIISKKFLEQMTIDKDHKLLNQVFWLDNNKCLRPMLAPNLYEISRNLLNILHKPLGVFEIGSCFRKESQGSNHLNEFTMLNLVEWGTPLESRVDRTKEMAQWIMEAAEIEEYSFETDESVVYGLTVDVLYKNIEVASSSIGPHPLDEAWGIHDSWVGIGFGIERLLMIRDEYSSIHPVGRSISYFDGIRLNMK</sequence>
<keyword evidence="3" id="KW-0067">ATP-binding</keyword>
<dbReference type="InterPro" id="IPR006195">
    <property type="entry name" value="aa-tRNA-synth_II"/>
</dbReference>
<dbReference type="Gene3D" id="3.30.930.10">
    <property type="entry name" value="Bira Bifunctional Protein, Domain 2"/>
    <property type="match status" value="1"/>
</dbReference>
<dbReference type="InterPro" id="IPR002319">
    <property type="entry name" value="Phenylalanyl-tRNA_Synthase"/>
</dbReference>
<reference evidence="7 8" key="1">
    <citation type="submission" date="2018-06" db="EMBL/GenBank/DDBJ databases">
        <title>Genomic Encyclopedia of Type Strains, Phase IV (KMG-IV): sequencing the most valuable type-strain genomes for metagenomic binning, comparative biology and taxonomic classification.</title>
        <authorList>
            <person name="Goeker M."/>
        </authorList>
    </citation>
    <scope>NUCLEOTIDE SEQUENCE [LARGE SCALE GENOMIC DNA]</scope>
    <source>
        <strain evidence="7 8">DSM 22112</strain>
    </source>
</reference>
<organism evidence="7 8">
    <name type="scientific">Alkalibaculum bacchi</name>
    <dbReference type="NCBI Taxonomy" id="645887"/>
    <lineage>
        <taxon>Bacteria</taxon>
        <taxon>Bacillati</taxon>
        <taxon>Bacillota</taxon>
        <taxon>Clostridia</taxon>
        <taxon>Eubacteriales</taxon>
        <taxon>Eubacteriaceae</taxon>
        <taxon>Alkalibaculum</taxon>
    </lineage>
</organism>
<dbReference type="PROSITE" id="PS50862">
    <property type="entry name" value="AA_TRNA_LIGASE_II"/>
    <property type="match status" value="1"/>
</dbReference>
<evidence type="ECO:0000313" key="8">
    <source>
        <dbReference type="Proteomes" id="UP000253490"/>
    </source>
</evidence>
<evidence type="ECO:0000259" key="6">
    <source>
        <dbReference type="PROSITE" id="PS50862"/>
    </source>
</evidence>